<keyword evidence="4" id="KW-1185">Reference proteome</keyword>
<feature type="signal peptide" evidence="1">
    <location>
        <begin position="1"/>
        <end position="19"/>
    </location>
</feature>
<dbReference type="Pfam" id="PF02469">
    <property type="entry name" value="Fasciclin"/>
    <property type="match status" value="1"/>
</dbReference>
<gene>
    <name evidence="3" type="ORF">SAMN03080617_03472</name>
</gene>
<evidence type="ECO:0000313" key="3">
    <source>
        <dbReference type="EMBL" id="SDA91878.1"/>
    </source>
</evidence>
<accession>A0A1G5ZA73</accession>
<feature type="domain" description="FAS1" evidence="2">
    <location>
        <begin position="38"/>
        <end position="182"/>
    </location>
</feature>
<reference evidence="4" key="1">
    <citation type="submission" date="2016-10" db="EMBL/GenBank/DDBJ databases">
        <authorList>
            <person name="Varghese N."/>
            <person name="Submissions S."/>
        </authorList>
    </citation>
    <scope>NUCLEOTIDE SEQUENCE [LARGE SCALE GENOMIC DNA]</scope>
    <source>
        <strain evidence="4">DSM 22703</strain>
    </source>
</reference>
<dbReference type="EMBL" id="FMXE01000030">
    <property type="protein sequence ID" value="SDA91878.1"/>
    <property type="molecule type" value="Genomic_DNA"/>
</dbReference>
<organism evidence="3 4">
    <name type="scientific">Algoriphagus alkaliphilus</name>
    <dbReference type="NCBI Taxonomy" id="279824"/>
    <lineage>
        <taxon>Bacteria</taxon>
        <taxon>Pseudomonadati</taxon>
        <taxon>Bacteroidota</taxon>
        <taxon>Cytophagia</taxon>
        <taxon>Cytophagales</taxon>
        <taxon>Cyclobacteriaceae</taxon>
        <taxon>Algoriphagus</taxon>
    </lineage>
</organism>
<proteinExistence type="predicted"/>
<dbReference type="PROSITE" id="PS50213">
    <property type="entry name" value="FAS1"/>
    <property type="match status" value="1"/>
</dbReference>
<dbReference type="Gene3D" id="2.30.180.10">
    <property type="entry name" value="FAS1 domain"/>
    <property type="match status" value="1"/>
</dbReference>
<dbReference type="AlphaFoldDB" id="A0A1G5ZA73"/>
<dbReference type="PANTHER" id="PTHR10900:SF77">
    <property type="entry name" value="FI19380P1"/>
    <property type="match status" value="1"/>
</dbReference>
<dbReference type="FunFam" id="2.30.180.10:FF:000032">
    <property type="entry name" value="Fasciclin domain-containing protein, putative"/>
    <property type="match status" value="1"/>
</dbReference>
<sequence>MNKLFKMAFAAFVFLTANAAFGQMEKTVEVGGAPMYPSKNIVENAVNSADHTTLVAAVKAAGLVETLQTAGPFTVFAPENSAFAKLPAGTVETLLKEENKAQLQAVLTYHVVAGKMGSKEIAAAIKAGNGKATLTTVQGGTLTAWMKGKDLYITDANGGQSKVTIADVWQSNGVIHSVDSVVLPKM</sequence>
<dbReference type="InterPro" id="IPR000782">
    <property type="entry name" value="FAS1_domain"/>
</dbReference>
<dbReference type="SMART" id="SM00554">
    <property type="entry name" value="FAS1"/>
    <property type="match status" value="1"/>
</dbReference>
<dbReference type="RefSeq" id="WP_175454265.1">
    <property type="nucleotide sequence ID" value="NZ_FMXE01000030.1"/>
</dbReference>
<dbReference type="PANTHER" id="PTHR10900">
    <property type="entry name" value="PERIOSTIN-RELATED"/>
    <property type="match status" value="1"/>
</dbReference>
<dbReference type="InterPro" id="IPR050904">
    <property type="entry name" value="Adhesion/Biosynth-related"/>
</dbReference>
<protein>
    <submittedName>
        <fullName evidence="3">Uncaracterized surface protein containing fasciclin (FAS1) repeats</fullName>
    </submittedName>
</protein>
<dbReference type="SUPFAM" id="SSF82153">
    <property type="entry name" value="FAS1 domain"/>
    <property type="match status" value="1"/>
</dbReference>
<name>A0A1G5ZA73_9BACT</name>
<evidence type="ECO:0000259" key="2">
    <source>
        <dbReference type="PROSITE" id="PS50213"/>
    </source>
</evidence>
<dbReference type="Proteomes" id="UP000198756">
    <property type="component" value="Unassembled WGS sequence"/>
</dbReference>
<dbReference type="GO" id="GO:0005615">
    <property type="term" value="C:extracellular space"/>
    <property type="evidence" value="ECO:0007669"/>
    <property type="project" value="TreeGrafter"/>
</dbReference>
<feature type="chain" id="PRO_5011614364" evidence="1">
    <location>
        <begin position="20"/>
        <end position="186"/>
    </location>
</feature>
<evidence type="ECO:0000256" key="1">
    <source>
        <dbReference type="SAM" id="SignalP"/>
    </source>
</evidence>
<keyword evidence="1" id="KW-0732">Signal</keyword>
<dbReference type="InterPro" id="IPR036378">
    <property type="entry name" value="FAS1_dom_sf"/>
</dbReference>
<evidence type="ECO:0000313" key="4">
    <source>
        <dbReference type="Proteomes" id="UP000198756"/>
    </source>
</evidence>